<dbReference type="SUPFAM" id="SSF109604">
    <property type="entry name" value="HD-domain/PDEase-like"/>
    <property type="match status" value="1"/>
</dbReference>
<gene>
    <name evidence="5" type="ORF">SAMN05920897_112113</name>
</gene>
<feature type="domain" description="HD" evidence="3">
    <location>
        <begin position="156"/>
        <end position="290"/>
    </location>
</feature>
<name>A0A1N6ULZ9_9SPIO</name>
<dbReference type="SUPFAM" id="SSF52172">
    <property type="entry name" value="CheY-like"/>
    <property type="match status" value="1"/>
</dbReference>
<dbReference type="InterPro" id="IPR037522">
    <property type="entry name" value="HD_GYP_dom"/>
</dbReference>
<dbReference type="Gene3D" id="1.10.3210.10">
    <property type="entry name" value="Hypothetical protein af1432"/>
    <property type="match status" value="1"/>
</dbReference>
<evidence type="ECO:0000313" key="5">
    <source>
        <dbReference type="EMBL" id="SIQ66633.1"/>
    </source>
</evidence>
<dbReference type="Pfam" id="PF00072">
    <property type="entry name" value="Response_reg"/>
    <property type="match status" value="1"/>
</dbReference>
<dbReference type="PANTHER" id="PTHR45228">
    <property type="entry name" value="CYCLIC DI-GMP PHOSPHODIESTERASE TM_0186-RELATED"/>
    <property type="match status" value="1"/>
</dbReference>
<dbReference type="PANTHER" id="PTHR45228:SF5">
    <property type="entry name" value="CYCLIC DI-GMP PHOSPHODIESTERASE VC_1348-RELATED"/>
    <property type="match status" value="1"/>
</dbReference>
<evidence type="ECO:0000313" key="6">
    <source>
        <dbReference type="Proteomes" id="UP000186400"/>
    </source>
</evidence>
<proteinExistence type="predicted"/>
<dbReference type="CDD" id="cd00077">
    <property type="entry name" value="HDc"/>
    <property type="match status" value="1"/>
</dbReference>
<feature type="modified residue" description="4-aspartylphosphate" evidence="1">
    <location>
        <position position="64"/>
    </location>
</feature>
<dbReference type="Proteomes" id="UP000186400">
    <property type="component" value="Unassembled WGS sequence"/>
</dbReference>
<dbReference type="RefSeq" id="WP_076489199.1">
    <property type="nucleotide sequence ID" value="NZ_FTMS01000012.1"/>
</dbReference>
<dbReference type="InterPro" id="IPR011006">
    <property type="entry name" value="CheY-like_superfamily"/>
</dbReference>
<dbReference type="SMART" id="SM00471">
    <property type="entry name" value="HDc"/>
    <property type="match status" value="1"/>
</dbReference>
<feature type="domain" description="Response regulatory" evidence="2">
    <location>
        <begin position="15"/>
        <end position="130"/>
    </location>
</feature>
<keyword evidence="1" id="KW-0597">Phosphoprotein</keyword>
<organism evidence="5 6">
    <name type="scientific">Alkalispirochaeta americana</name>
    <dbReference type="NCBI Taxonomy" id="159291"/>
    <lineage>
        <taxon>Bacteria</taxon>
        <taxon>Pseudomonadati</taxon>
        <taxon>Spirochaetota</taxon>
        <taxon>Spirochaetia</taxon>
        <taxon>Spirochaetales</taxon>
        <taxon>Spirochaetaceae</taxon>
        <taxon>Alkalispirochaeta</taxon>
    </lineage>
</organism>
<dbReference type="EMBL" id="FTMS01000012">
    <property type="protein sequence ID" value="SIQ66633.1"/>
    <property type="molecule type" value="Genomic_DNA"/>
</dbReference>
<dbReference type="CDD" id="cd17546">
    <property type="entry name" value="REC_hyHK_CKI1_RcsC-like"/>
    <property type="match status" value="1"/>
</dbReference>
<dbReference type="PROSITE" id="PS51832">
    <property type="entry name" value="HD_GYP"/>
    <property type="match status" value="1"/>
</dbReference>
<dbReference type="InterPro" id="IPR001789">
    <property type="entry name" value="Sig_transdc_resp-reg_receiver"/>
</dbReference>
<dbReference type="InterPro" id="IPR006674">
    <property type="entry name" value="HD_domain"/>
</dbReference>
<evidence type="ECO:0000259" key="2">
    <source>
        <dbReference type="PROSITE" id="PS50110"/>
    </source>
</evidence>
<dbReference type="SMART" id="SM00448">
    <property type="entry name" value="REC"/>
    <property type="match status" value="1"/>
</dbReference>
<dbReference type="InterPro" id="IPR003607">
    <property type="entry name" value="HD/PDEase_dom"/>
</dbReference>
<dbReference type="PROSITE" id="PS50110">
    <property type="entry name" value="RESPONSE_REGULATORY"/>
    <property type="match status" value="1"/>
</dbReference>
<feature type="domain" description="HD-GYP" evidence="4">
    <location>
        <begin position="134"/>
        <end position="341"/>
    </location>
</feature>
<keyword evidence="6" id="KW-1185">Reference proteome</keyword>
<dbReference type="InterPro" id="IPR052020">
    <property type="entry name" value="Cyclic_di-GMP/3'3'-cGAMP_PDE"/>
</dbReference>
<accession>A0A1N6ULZ9</accession>
<evidence type="ECO:0000259" key="4">
    <source>
        <dbReference type="PROSITE" id="PS51832"/>
    </source>
</evidence>
<dbReference type="AlphaFoldDB" id="A0A1N6ULZ9"/>
<dbReference type="GO" id="GO:0000160">
    <property type="term" value="P:phosphorelay signal transduction system"/>
    <property type="evidence" value="ECO:0007669"/>
    <property type="project" value="InterPro"/>
</dbReference>
<evidence type="ECO:0000256" key="1">
    <source>
        <dbReference type="PROSITE-ProRule" id="PRU00169"/>
    </source>
</evidence>
<dbReference type="PROSITE" id="PS51831">
    <property type="entry name" value="HD"/>
    <property type="match status" value="1"/>
</dbReference>
<reference evidence="5 6" key="1">
    <citation type="submission" date="2017-01" db="EMBL/GenBank/DDBJ databases">
        <authorList>
            <person name="Mah S.A."/>
            <person name="Swanson W.J."/>
            <person name="Moy G.W."/>
            <person name="Vacquier V.D."/>
        </authorList>
    </citation>
    <scope>NUCLEOTIDE SEQUENCE [LARGE SCALE GENOMIC DNA]</scope>
    <source>
        <strain evidence="5 6">ASpG1</strain>
    </source>
</reference>
<protein>
    <submittedName>
        <fullName evidence="5">Putative two-component system response regulator</fullName>
    </submittedName>
</protein>
<dbReference type="Pfam" id="PF13487">
    <property type="entry name" value="HD_5"/>
    <property type="match status" value="1"/>
</dbReference>
<dbReference type="OrthoDB" id="9781505at2"/>
<evidence type="ECO:0000259" key="3">
    <source>
        <dbReference type="PROSITE" id="PS51831"/>
    </source>
</evidence>
<sequence length="342" mass="38811">MHGTTLFRPTQTCTSVLIAEDSLLQRKVLYRHLSSLGYNVLVGENGASALELFVEQQPRIVITDLDMPVMDGYDLIREVRRQEIHYTHITVLTALTKKESTVRAISQGADDYLIKPFHPEEMKARLESAERLVQIQSQEKIILLMAKLTDYRNPETGYHIERVQHYSKLLARILCDQGHQELNQRMISTIFTVASLHDIGKVAIPDEILNKPGKLTKEEFQLMKTHAEIGGTILDEACQEIGSDFLRTARDIAMHHHERYDGSGYPLGLAGEDIPLSARIVALADVFDALSSDRVYKSAFSPQQCREIIASKKGTHLDPDVTEAFLTHEEQFWIIQAQYRDT</sequence>
<dbReference type="Gene3D" id="3.40.50.2300">
    <property type="match status" value="1"/>
</dbReference>
<dbReference type="STRING" id="159291.SAMN05920897_112113"/>